<protein>
    <submittedName>
        <fullName evidence="6">LysR family transcriptional regulator</fullName>
    </submittedName>
</protein>
<dbReference type="GO" id="GO:0003700">
    <property type="term" value="F:DNA-binding transcription factor activity"/>
    <property type="evidence" value="ECO:0007669"/>
    <property type="project" value="InterPro"/>
</dbReference>
<evidence type="ECO:0000313" key="7">
    <source>
        <dbReference type="Proteomes" id="UP000197446"/>
    </source>
</evidence>
<evidence type="ECO:0000256" key="1">
    <source>
        <dbReference type="ARBA" id="ARBA00009437"/>
    </source>
</evidence>
<dbReference type="InterPro" id="IPR058163">
    <property type="entry name" value="LysR-type_TF_proteobact-type"/>
</dbReference>
<dbReference type="Pfam" id="PF03466">
    <property type="entry name" value="LysR_substrate"/>
    <property type="match status" value="1"/>
</dbReference>
<keyword evidence="3" id="KW-0238">DNA-binding</keyword>
<reference evidence="6 7" key="1">
    <citation type="journal article" date="2007" name="Int. J. Syst. Evol. Microbiol.">
        <title>Description of Pelomonas aquatica sp. nov. and Pelomonas puraquae sp. nov., isolated from industrial and haemodialysis water.</title>
        <authorList>
            <person name="Gomila M."/>
            <person name="Bowien B."/>
            <person name="Falsen E."/>
            <person name="Moore E.R."/>
            <person name="Lalucat J."/>
        </authorList>
    </citation>
    <scope>NUCLEOTIDE SEQUENCE [LARGE SCALE GENOMIC DNA]</scope>
    <source>
        <strain evidence="6 7">CCUG 52769</strain>
    </source>
</reference>
<keyword evidence="4" id="KW-0804">Transcription</keyword>
<keyword evidence="7" id="KW-1185">Reference proteome</keyword>
<name>A0A254N8F1_9BURK</name>
<proteinExistence type="inferred from homology"/>
<dbReference type="SUPFAM" id="SSF46785">
    <property type="entry name" value="Winged helix' DNA-binding domain"/>
    <property type="match status" value="1"/>
</dbReference>
<accession>A0A254N8F1</accession>
<evidence type="ECO:0000313" key="6">
    <source>
        <dbReference type="EMBL" id="OWR04301.1"/>
    </source>
</evidence>
<dbReference type="InterPro" id="IPR036390">
    <property type="entry name" value="WH_DNA-bd_sf"/>
</dbReference>
<comment type="caution">
    <text evidence="6">The sequence shown here is derived from an EMBL/GenBank/DDBJ whole genome shotgun (WGS) entry which is preliminary data.</text>
</comment>
<dbReference type="OrthoDB" id="9178397at2"/>
<dbReference type="PANTHER" id="PTHR30537">
    <property type="entry name" value="HTH-TYPE TRANSCRIPTIONAL REGULATOR"/>
    <property type="match status" value="1"/>
</dbReference>
<dbReference type="SUPFAM" id="SSF53850">
    <property type="entry name" value="Periplasmic binding protein-like II"/>
    <property type="match status" value="1"/>
</dbReference>
<dbReference type="InterPro" id="IPR036388">
    <property type="entry name" value="WH-like_DNA-bd_sf"/>
</dbReference>
<dbReference type="GO" id="GO:0043565">
    <property type="term" value="F:sequence-specific DNA binding"/>
    <property type="evidence" value="ECO:0007669"/>
    <property type="project" value="TreeGrafter"/>
</dbReference>
<dbReference type="AlphaFoldDB" id="A0A254N8F1"/>
<dbReference type="Gene3D" id="3.40.190.10">
    <property type="entry name" value="Periplasmic binding protein-like II"/>
    <property type="match status" value="2"/>
</dbReference>
<organism evidence="6 7">
    <name type="scientific">Roseateles puraquae</name>
    <dbReference type="NCBI Taxonomy" id="431059"/>
    <lineage>
        <taxon>Bacteria</taxon>
        <taxon>Pseudomonadati</taxon>
        <taxon>Pseudomonadota</taxon>
        <taxon>Betaproteobacteria</taxon>
        <taxon>Burkholderiales</taxon>
        <taxon>Sphaerotilaceae</taxon>
        <taxon>Roseateles</taxon>
    </lineage>
</organism>
<dbReference type="InterPro" id="IPR005119">
    <property type="entry name" value="LysR_subst-bd"/>
</dbReference>
<feature type="domain" description="HTH lysR-type" evidence="5">
    <location>
        <begin position="9"/>
        <end position="67"/>
    </location>
</feature>
<dbReference type="Gene3D" id="1.10.10.10">
    <property type="entry name" value="Winged helix-like DNA-binding domain superfamily/Winged helix DNA-binding domain"/>
    <property type="match status" value="1"/>
</dbReference>
<evidence type="ECO:0000256" key="3">
    <source>
        <dbReference type="ARBA" id="ARBA00023125"/>
    </source>
</evidence>
<dbReference type="GO" id="GO:0006351">
    <property type="term" value="P:DNA-templated transcription"/>
    <property type="evidence" value="ECO:0007669"/>
    <property type="project" value="TreeGrafter"/>
</dbReference>
<dbReference type="InterPro" id="IPR000847">
    <property type="entry name" value="LysR_HTH_N"/>
</dbReference>
<dbReference type="Pfam" id="PF00126">
    <property type="entry name" value="HTH_1"/>
    <property type="match status" value="1"/>
</dbReference>
<gene>
    <name evidence="6" type="ORF">CDO81_11410</name>
</gene>
<evidence type="ECO:0000256" key="2">
    <source>
        <dbReference type="ARBA" id="ARBA00023015"/>
    </source>
</evidence>
<keyword evidence="2" id="KW-0805">Transcription regulation</keyword>
<evidence type="ECO:0000256" key="4">
    <source>
        <dbReference type="ARBA" id="ARBA00023163"/>
    </source>
</evidence>
<dbReference type="PANTHER" id="PTHR30537:SF79">
    <property type="entry name" value="TRANSCRIPTIONAL REGULATOR-RELATED"/>
    <property type="match status" value="1"/>
</dbReference>
<dbReference type="EMBL" id="NISI01000003">
    <property type="protein sequence ID" value="OWR04301.1"/>
    <property type="molecule type" value="Genomic_DNA"/>
</dbReference>
<sequence length="305" mass="32353">MPPRPIRLPSLDALLAFEAVARAGSFEAAADELALTASAVAKRVAGLEERLDQPLFLRQPARGLTLTPAGHEYLPQVRQALALLQAMPLHQRNPAVRERLRVSSTPTFARQLLVPALPGFTAAHPQVELELTLSVPLLAEGDAGADVEIRHGAVPEDLSAAQVLLHDRLTPLAAPALLARHAPLTQPADLLSLPLLRTPLQPWSPWLRAAGLADAAEPDEGPRFVDLGLTLAAALAGQGVALARLSLARHELADGRLVQPFPLTVPAERAYGLVCHRPSPAAEAFAGWLQAHCRAVEAENSSAAP</sequence>
<evidence type="ECO:0000259" key="5">
    <source>
        <dbReference type="PROSITE" id="PS50931"/>
    </source>
</evidence>
<dbReference type="PROSITE" id="PS50931">
    <property type="entry name" value="HTH_LYSR"/>
    <property type="match status" value="1"/>
</dbReference>
<dbReference type="RefSeq" id="WP_088483322.1">
    <property type="nucleotide sequence ID" value="NZ_NISI01000003.1"/>
</dbReference>
<comment type="similarity">
    <text evidence="1">Belongs to the LysR transcriptional regulatory family.</text>
</comment>
<dbReference type="Proteomes" id="UP000197446">
    <property type="component" value="Unassembled WGS sequence"/>
</dbReference>